<evidence type="ECO:0000256" key="1">
    <source>
        <dbReference type="SAM" id="MobiDB-lite"/>
    </source>
</evidence>
<feature type="region of interest" description="Disordered" evidence="1">
    <location>
        <begin position="119"/>
        <end position="172"/>
    </location>
</feature>
<protein>
    <submittedName>
        <fullName evidence="2">Uncharacterized protein</fullName>
    </submittedName>
</protein>
<organism evidence="2 3">
    <name type="scientific">Nothoprocta perdicaria</name>
    <name type="common">Chilean tinamou</name>
    <name type="synonym">Crypturus perdicarius</name>
    <dbReference type="NCBI Taxonomy" id="30464"/>
    <lineage>
        <taxon>Eukaryota</taxon>
        <taxon>Metazoa</taxon>
        <taxon>Chordata</taxon>
        <taxon>Craniata</taxon>
        <taxon>Vertebrata</taxon>
        <taxon>Euteleostomi</taxon>
        <taxon>Archelosauria</taxon>
        <taxon>Archosauria</taxon>
        <taxon>Dinosauria</taxon>
        <taxon>Saurischia</taxon>
        <taxon>Theropoda</taxon>
        <taxon>Coelurosauria</taxon>
        <taxon>Aves</taxon>
        <taxon>Palaeognathae</taxon>
        <taxon>Tinamiformes</taxon>
        <taxon>Tinamidae</taxon>
        <taxon>Nothoprocta</taxon>
    </lineage>
</organism>
<dbReference type="Pfam" id="PF15874">
    <property type="entry name" value="Il2rg"/>
    <property type="match status" value="1"/>
</dbReference>
<name>A0A8C7E8H3_NOTPE</name>
<dbReference type="InterPro" id="IPR039471">
    <property type="entry name" value="CXorf65-like"/>
</dbReference>
<evidence type="ECO:0000313" key="3">
    <source>
        <dbReference type="Proteomes" id="UP000694420"/>
    </source>
</evidence>
<gene>
    <name evidence="2" type="primary">CUNHXorf65</name>
</gene>
<reference evidence="2" key="1">
    <citation type="submission" date="2025-08" db="UniProtKB">
        <authorList>
            <consortium name="Ensembl"/>
        </authorList>
    </citation>
    <scope>IDENTIFICATION</scope>
</reference>
<reference evidence="2" key="2">
    <citation type="submission" date="2025-09" db="UniProtKB">
        <authorList>
            <consortium name="Ensembl"/>
        </authorList>
    </citation>
    <scope>IDENTIFICATION</scope>
</reference>
<evidence type="ECO:0000313" key="2">
    <source>
        <dbReference type="Ensembl" id="ENSNPEP00000001623.1"/>
    </source>
</evidence>
<dbReference type="AlphaFoldDB" id="A0A8C7E8H3"/>
<accession>A0A8C7E8H3</accession>
<dbReference type="PANTHER" id="PTHR33887:SF4">
    <property type="entry name" value="AB2-183"/>
    <property type="match status" value="1"/>
</dbReference>
<dbReference type="Proteomes" id="UP000694420">
    <property type="component" value="Unplaced"/>
</dbReference>
<dbReference type="Ensembl" id="ENSNPET00000001650.1">
    <property type="protein sequence ID" value="ENSNPEP00000001623.1"/>
    <property type="gene ID" value="ENSNPEG00000001257.1"/>
</dbReference>
<proteinExistence type="predicted"/>
<sequence length="172" mass="18880">MQHCTEHGYNQRFLANADCPVLLLLPYVRRKAAVPAGVVIDLCDALGTPKLLFQAKAQSERASKFFPTPGPYYVCRVEFGAPGTAHEHTYQALVPLLKEPSAELTGRPCFPRPCSPCPRHPGAPRPRTPPSRLPWAQGKASGRAEDDGGPQQRKAAPAARTKQEPGRKDRHR</sequence>
<dbReference type="PANTHER" id="PTHR33887">
    <property type="entry name" value="PB1 DOMAIN-CONTAINING PROTEIN"/>
    <property type="match status" value="1"/>
</dbReference>
<feature type="compositionally biased region" description="Basic and acidic residues" evidence="1">
    <location>
        <begin position="161"/>
        <end position="172"/>
    </location>
</feature>
<keyword evidence="3" id="KW-1185">Reference proteome</keyword>
<feature type="compositionally biased region" description="Pro residues" evidence="1">
    <location>
        <begin position="119"/>
        <end position="132"/>
    </location>
</feature>